<dbReference type="Proteomes" id="UP000183995">
    <property type="component" value="Unassembled WGS sequence"/>
</dbReference>
<gene>
    <name evidence="7" type="ORF">SAMN02745823_01804</name>
</gene>
<dbReference type="Pfam" id="PF02361">
    <property type="entry name" value="CbiQ"/>
    <property type="match status" value="1"/>
</dbReference>
<dbReference type="CDD" id="cd16914">
    <property type="entry name" value="EcfT"/>
    <property type="match status" value="1"/>
</dbReference>
<dbReference type="PANTHER" id="PTHR43723">
    <property type="entry name" value="COBALT TRANSPORT PROTEIN CBIQ"/>
    <property type="match status" value="1"/>
</dbReference>
<name>A0A1M5XGU3_9FIRM</name>
<feature type="transmembrane region" description="Helical" evidence="6">
    <location>
        <begin position="112"/>
        <end position="132"/>
    </location>
</feature>
<evidence type="ECO:0000256" key="1">
    <source>
        <dbReference type="ARBA" id="ARBA00004651"/>
    </source>
</evidence>
<evidence type="ECO:0000256" key="2">
    <source>
        <dbReference type="ARBA" id="ARBA00022475"/>
    </source>
</evidence>
<feature type="transmembrane region" description="Helical" evidence="6">
    <location>
        <begin position="162"/>
        <end position="179"/>
    </location>
</feature>
<evidence type="ECO:0000256" key="5">
    <source>
        <dbReference type="ARBA" id="ARBA00023136"/>
    </source>
</evidence>
<accession>A0A1M5XGU3</accession>
<dbReference type="STRING" id="1123282.SAMN02745823_01804"/>
<keyword evidence="3 6" id="KW-0812">Transmembrane</keyword>
<dbReference type="GO" id="GO:0043190">
    <property type="term" value="C:ATP-binding cassette (ABC) transporter complex"/>
    <property type="evidence" value="ECO:0007669"/>
    <property type="project" value="InterPro"/>
</dbReference>
<dbReference type="NCBIfam" id="TIGR02454">
    <property type="entry name" value="ECF_T_CbiQ"/>
    <property type="match status" value="1"/>
</dbReference>
<evidence type="ECO:0000256" key="3">
    <source>
        <dbReference type="ARBA" id="ARBA00022692"/>
    </source>
</evidence>
<dbReference type="AlphaFoldDB" id="A0A1M5XGU3"/>
<feature type="transmembrane region" description="Helical" evidence="6">
    <location>
        <begin position="199"/>
        <end position="219"/>
    </location>
</feature>
<keyword evidence="2" id="KW-1003">Cell membrane</keyword>
<dbReference type="PANTHER" id="PTHR43723:SF1">
    <property type="entry name" value="COBALT TRANSPORT PROTEIN CBIQ"/>
    <property type="match status" value="1"/>
</dbReference>
<evidence type="ECO:0000256" key="4">
    <source>
        <dbReference type="ARBA" id="ARBA00022989"/>
    </source>
</evidence>
<dbReference type="RefSeq" id="WP_084726362.1">
    <property type="nucleotide sequence ID" value="NZ_FQXV01000005.1"/>
</dbReference>
<dbReference type="InterPro" id="IPR003339">
    <property type="entry name" value="ABC/ECF_trnsptr_transmembrane"/>
</dbReference>
<proteinExistence type="predicted"/>
<keyword evidence="5 6" id="KW-0472">Membrane</keyword>
<comment type="subcellular location">
    <subcellularLocation>
        <location evidence="1">Cell membrane</location>
        <topology evidence="1">Multi-pass membrane protein</topology>
    </subcellularLocation>
</comment>
<reference evidence="7 8" key="1">
    <citation type="submission" date="2016-11" db="EMBL/GenBank/DDBJ databases">
        <authorList>
            <person name="Jaros S."/>
            <person name="Januszkiewicz K."/>
            <person name="Wedrychowicz H."/>
        </authorList>
    </citation>
    <scope>NUCLEOTIDE SEQUENCE [LARGE SCALE GENOMIC DNA]</scope>
    <source>
        <strain evidence="7 8">DSM 10068</strain>
    </source>
</reference>
<keyword evidence="4 6" id="KW-1133">Transmembrane helix</keyword>
<protein>
    <submittedName>
        <fullName evidence="7">Cobalt/nickel transport system permease protein</fullName>
    </submittedName>
</protein>
<dbReference type="InterPro" id="IPR052770">
    <property type="entry name" value="Cobalt_transport_CbiQ"/>
</dbReference>
<evidence type="ECO:0000313" key="8">
    <source>
        <dbReference type="Proteomes" id="UP000183995"/>
    </source>
</evidence>
<feature type="transmembrane region" description="Helical" evidence="6">
    <location>
        <begin position="285"/>
        <end position="303"/>
    </location>
</feature>
<feature type="transmembrane region" description="Helical" evidence="6">
    <location>
        <begin position="71"/>
        <end position="100"/>
    </location>
</feature>
<dbReference type="OrthoDB" id="9815246at2"/>
<sequence length="307" mass="34015">MGKFIVLAALLLLPVLIFTIVRRTGRKHPAGHEHGPAHTHRHIGHKHGGMLSIDYFAYSSKIRGWNPAFKVVLSVLTIVLCIALDNVYVSAVVIVSMAYLVIAAGGLPPRDYLSVLTIPLTFILISILAIVVDFSAGPVGQWHVHIGFGYLYTTAPMLKKGVFLMLKILAAVSALQLMILTTPSSEIISVLRKARVPGILVDLMNLIYRFIFILMDVFARMKNAAESRLGYRDFKTSCYTFGSVASNLLILSLKKAGAYYDAMEARCYDGELLFLEEEKKADIKVVIPAAAFVLYLLLLWYLTRQAV</sequence>
<evidence type="ECO:0000256" key="6">
    <source>
        <dbReference type="SAM" id="Phobius"/>
    </source>
</evidence>
<dbReference type="EMBL" id="FQXV01000005">
    <property type="protein sequence ID" value="SHH98979.1"/>
    <property type="molecule type" value="Genomic_DNA"/>
</dbReference>
<dbReference type="InterPro" id="IPR012809">
    <property type="entry name" value="ECF_CbiQ"/>
</dbReference>
<organism evidence="7 8">
    <name type="scientific">Sporobacter termitidis DSM 10068</name>
    <dbReference type="NCBI Taxonomy" id="1123282"/>
    <lineage>
        <taxon>Bacteria</taxon>
        <taxon>Bacillati</taxon>
        <taxon>Bacillota</taxon>
        <taxon>Clostridia</taxon>
        <taxon>Eubacteriales</taxon>
        <taxon>Oscillospiraceae</taxon>
        <taxon>Sporobacter</taxon>
    </lineage>
</organism>
<evidence type="ECO:0000313" key="7">
    <source>
        <dbReference type="EMBL" id="SHH98979.1"/>
    </source>
</evidence>
<dbReference type="GO" id="GO:0006824">
    <property type="term" value="P:cobalt ion transport"/>
    <property type="evidence" value="ECO:0007669"/>
    <property type="project" value="InterPro"/>
</dbReference>
<keyword evidence="8" id="KW-1185">Reference proteome</keyword>